<dbReference type="EMBL" id="AP027081">
    <property type="protein sequence ID" value="BDU76609.1"/>
    <property type="molecule type" value="Genomic_DNA"/>
</dbReference>
<name>A0AA48KBZ0_9BACT</name>
<dbReference type="Pfam" id="PF13505">
    <property type="entry name" value="OMP_b-brl"/>
    <property type="match status" value="1"/>
</dbReference>
<dbReference type="RefSeq" id="WP_243332534.1">
    <property type="nucleotide sequence ID" value="NZ_AP027081.1"/>
</dbReference>
<gene>
    <name evidence="4" type="ORF">METESE_15670</name>
</gene>
<sequence>MRLSLRAPLFALAAALAAAAPLQAESGNWSVQVGTAQPSGDAKTWVGSTTGVSLDVAETYALGTRDAVRMRFGYSTFKANGNQPEVIVLPGGAGTVSAAASTTNELFAFTYGADYIWAASRRVYALVGLGVSYVTATRKGTFALGATGTATTNYSANNLVPTYGAGLGYQFSRSVGLEVRWQATALRAQERPIDLTSAGLAAPGKVQFAKQGINTLSLGLNIIF</sequence>
<feature type="domain" description="Outer membrane protein beta-barrel" evidence="3">
    <location>
        <begin position="11"/>
        <end position="187"/>
    </location>
</feature>
<keyword evidence="5" id="KW-1185">Reference proteome</keyword>
<dbReference type="InterPro" id="IPR011250">
    <property type="entry name" value="OMP/PagP_B-barrel"/>
</dbReference>
<proteinExistence type="predicted"/>
<evidence type="ECO:0000256" key="2">
    <source>
        <dbReference type="SAM" id="SignalP"/>
    </source>
</evidence>
<dbReference type="Proteomes" id="UP001228113">
    <property type="component" value="Chromosome"/>
</dbReference>
<organism evidence="4 5">
    <name type="scientific">Mesoterricola sediminis</name>
    <dbReference type="NCBI Taxonomy" id="2927980"/>
    <lineage>
        <taxon>Bacteria</taxon>
        <taxon>Pseudomonadati</taxon>
        <taxon>Acidobacteriota</taxon>
        <taxon>Holophagae</taxon>
        <taxon>Holophagales</taxon>
        <taxon>Holophagaceae</taxon>
        <taxon>Mesoterricola</taxon>
    </lineage>
</organism>
<evidence type="ECO:0000313" key="4">
    <source>
        <dbReference type="EMBL" id="BDU76609.1"/>
    </source>
</evidence>
<accession>A0AA48KBZ0</accession>
<feature type="chain" id="PRO_5041403420" description="Outer membrane protein beta-barrel domain-containing protein" evidence="2">
    <location>
        <begin position="25"/>
        <end position="224"/>
    </location>
</feature>
<dbReference type="AlphaFoldDB" id="A0AA48KBZ0"/>
<evidence type="ECO:0000313" key="5">
    <source>
        <dbReference type="Proteomes" id="UP001228113"/>
    </source>
</evidence>
<keyword evidence="1 2" id="KW-0732">Signal</keyword>
<evidence type="ECO:0000259" key="3">
    <source>
        <dbReference type="Pfam" id="PF13505"/>
    </source>
</evidence>
<dbReference type="InterPro" id="IPR027385">
    <property type="entry name" value="Beta-barrel_OMP"/>
</dbReference>
<dbReference type="SUPFAM" id="SSF56925">
    <property type="entry name" value="OMPA-like"/>
    <property type="match status" value="1"/>
</dbReference>
<reference evidence="4" key="1">
    <citation type="journal article" date="2023" name="Int. J. Syst. Evol. Microbiol.">
        <title>Mesoterricola silvestris gen. nov., sp. nov., Mesoterricola sediminis sp. nov., Geothrix oryzae sp. nov., Geothrix edaphica sp. nov., Geothrix rubra sp. nov., and Geothrix limicola sp. nov., six novel members of Acidobacteriota isolated from soils.</title>
        <authorList>
            <person name="Itoh H."/>
            <person name="Sugisawa Y."/>
            <person name="Mise K."/>
            <person name="Xu Z."/>
            <person name="Kuniyasu M."/>
            <person name="Ushijima N."/>
            <person name="Kawano K."/>
            <person name="Kobayashi E."/>
            <person name="Shiratori Y."/>
            <person name="Masuda Y."/>
            <person name="Senoo K."/>
        </authorList>
    </citation>
    <scope>NUCLEOTIDE SEQUENCE</scope>
    <source>
        <strain evidence="4">W786</strain>
    </source>
</reference>
<feature type="signal peptide" evidence="2">
    <location>
        <begin position="1"/>
        <end position="24"/>
    </location>
</feature>
<dbReference type="KEGG" id="msea:METESE_15670"/>
<dbReference type="Gene3D" id="2.40.160.20">
    <property type="match status" value="1"/>
</dbReference>
<protein>
    <recommendedName>
        <fullName evidence="3">Outer membrane protein beta-barrel domain-containing protein</fullName>
    </recommendedName>
</protein>
<evidence type="ECO:0000256" key="1">
    <source>
        <dbReference type="ARBA" id="ARBA00022729"/>
    </source>
</evidence>